<dbReference type="AlphaFoldDB" id="A0A1J7GUW5"/>
<dbReference type="Gramene" id="OIV93396">
    <property type="protein sequence ID" value="OIV93396"/>
    <property type="gene ID" value="TanjilG_02933"/>
</dbReference>
<keyword evidence="2" id="KW-1185">Reference proteome</keyword>
<dbReference type="STRING" id="3871.A0A1J7GUW5"/>
<organism evidence="1 2">
    <name type="scientific">Lupinus angustifolius</name>
    <name type="common">Narrow-leaved blue lupine</name>
    <dbReference type="NCBI Taxonomy" id="3871"/>
    <lineage>
        <taxon>Eukaryota</taxon>
        <taxon>Viridiplantae</taxon>
        <taxon>Streptophyta</taxon>
        <taxon>Embryophyta</taxon>
        <taxon>Tracheophyta</taxon>
        <taxon>Spermatophyta</taxon>
        <taxon>Magnoliopsida</taxon>
        <taxon>eudicotyledons</taxon>
        <taxon>Gunneridae</taxon>
        <taxon>Pentapetalae</taxon>
        <taxon>rosids</taxon>
        <taxon>fabids</taxon>
        <taxon>Fabales</taxon>
        <taxon>Fabaceae</taxon>
        <taxon>Papilionoideae</taxon>
        <taxon>50 kb inversion clade</taxon>
        <taxon>genistoids sensu lato</taxon>
        <taxon>core genistoids</taxon>
        <taxon>Genisteae</taxon>
        <taxon>Lupinus</taxon>
    </lineage>
</organism>
<protein>
    <submittedName>
        <fullName evidence="1">Uncharacterized protein</fullName>
    </submittedName>
</protein>
<evidence type="ECO:0000313" key="1">
    <source>
        <dbReference type="EMBL" id="OIV93396.1"/>
    </source>
</evidence>
<evidence type="ECO:0000313" key="2">
    <source>
        <dbReference type="Proteomes" id="UP000188354"/>
    </source>
</evidence>
<reference evidence="1 2" key="1">
    <citation type="journal article" date="2017" name="Plant Biotechnol. J.">
        <title>A comprehensive draft genome sequence for lupin (Lupinus angustifolius), an emerging health food: insights into plant-microbe interactions and legume evolution.</title>
        <authorList>
            <person name="Hane J.K."/>
            <person name="Ming Y."/>
            <person name="Kamphuis L.G."/>
            <person name="Nelson M.N."/>
            <person name="Garg G."/>
            <person name="Atkins C.A."/>
            <person name="Bayer P.E."/>
            <person name="Bravo A."/>
            <person name="Bringans S."/>
            <person name="Cannon S."/>
            <person name="Edwards D."/>
            <person name="Foley R."/>
            <person name="Gao L.L."/>
            <person name="Harrison M.J."/>
            <person name="Huang W."/>
            <person name="Hurgobin B."/>
            <person name="Li S."/>
            <person name="Liu C.W."/>
            <person name="McGrath A."/>
            <person name="Morahan G."/>
            <person name="Murray J."/>
            <person name="Weller J."/>
            <person name="Jian J."/>
            <person name="Singh K.B."/>
        </authorList>
    </citation>
    <scope>NUCLEOTIDE SEQUENCE [LARGE SCALE GENOMIC DNA]</scope>
    <source>
        <strain evidence="2">cv. Tanjil</strain>
        <tissue evidence="1">Whole plant</tissue>
    </source>
</reference>
<gene>
    <name evidence="1" type="ORF">TanjilG_02933</name>
</gene>
<dbReference type="EMBL" id="CM007378">
    <property type="protein sequence ID" value="OIV93396.1"/>
    <property type="molecule type" value="Genomic_DNA"/>
</dbReference>
<accession>A0A1J7GUW5</accession>
<dbReference type="Proteomes" id="UP000188354">
    <property type="component" value="Chromosome LG18"/>
</dbReference>
<name>A0A1J7GUW5_LUPAN</name>
<proteinExistence type="predicted"/>
<sequence length="50" mass="5501">MGSAPNYKPKLIHGSLGNILEDVPQLSKYTPHLLSYSNSLEENPAYSVVK</sequence>